<evidence type="ECO:0000313" key="3">
    <source>
        <dbReference type="Proteomes" id="UP000177346"/>
    </source>
</evidence>
<reference evidence="2 3" key="1">
    <citation type="journal article" date="2016" name="Nat. Commun.">
        <title>Thousands of microbial genomes shed light on interconnected biogeochemical processes in an aquifer system.</title>
        <authorList>
            <person name="Anantharaman K."/>
            <person name="Brown C.T."/>
            <person name="Hug L.A."/>
            <person name="Sharon I."/>
            <person name="Castelle C.J."/>
            <person name="Probst A.J."/>
            <person name="Thomas B.C."/>
            <person name="Singh A."/>
            <person name="Wilkins M.J."/>
            <person name="Karaoz U."/>
            <person name="Brodie E.L."/>
            <person name="Williams K.H."/>
            <person name="Hubbard S.S."/>
            <person name="Banfield J.F."/>
        </authorList>
    </citation>
    <scope>NUCLEOTIDE SEQUENCE [LARGE SCALE GENOMIC DNA]</scope>
</reference>
<feature type="transmembrane region" description="Helical" evidence="1">
    <location>
        <begin position="102"/>
        <end position="121"/>
    </location>
</feature>
<feature type="transmembrane region" description="Helical" evidence="1">
    <location>
        <begin position="141"/>
        <end position="163"/>
    </location>
</feature>
<gene>
    <name evidence="2" type="ORF">A3B19_03465</name>
</gene>
<feature type="transmembrane region" description="Helical" evidence="1">
    <location>
        <begin position="72"/>
        <end position="90"/>
    </location>
</feature>
<keyword evidence="1" id="KW-1133">Transmembrane helix</keyword>
<name>A0A1F5XH44_9BACT</name>
<feature type="transmembrane region" description="Helical" evidence="1">
    <location>
        <begin position="198"/>
        <end position="220"/>
    </location>
</feature>
<evidence type="ECO:0000256" key="1">
    <source>
        <dbReference type="SAM" id="Phobius"/>
    </source>
</evidence>
<feature type="transmembrane region" description="Helical" evidence="1">
    <location>
        <begin position="175"/>
        <end position="192"/>
    </location>
</feature>
<keyword evidence="1" id="KW-0472">Membrane</keyword>
<feature type="transmembrane region" description="Helical" evidence="1">
    <location>
        <begin position="39"/>
        <end position="60"/>
    </location>
</feature>
<dbReference type="EMBL" id="MFIF01000006">
    <property type="protein sequence ID" value="OGF87262.1"/>
    <property type="molecule type" value="Genomic_DNA"/>
</dbReference>
<evidence type="ECO:0000313" key="2">
    <source>
        <dbReference type="EMBL" id="OGF87262.1"/>
    </source>
</evidence>
<organism evidence="2 3">
    <name type="scientific">Candidatus Giovannonibacteria bacterium RIFCSPLOWO2_01_FULL_46_32</name>
    <dbReference type="NCBI Taxonomy" id="1798353"/>
    <lineage>
        <taxon>Bacteria</taxon>
        <taxon>Candidatus Giovannoniibacteriota</taxon>
    </lineage>
</organism>
<keyword evidence="1" id="KW-0812">Transmembrane</keyword>
<feature type="transmembrane region" description="Helical" evidence="1">
    <location>
        <begin position="6"/>
        <end position="27"/>
    </location>
</feature>
<comment type="caution">
    <text evidence="2">The sequence shown here is derived from an EMBL/GenBank/DDBJ whole genome shotgun (WGS) entry which is preliminary data.</text>
</comment>
<sequence length="234" mass="25938">MNPFPVSSAVYFYSMAATFSYGLWFRSAYKKTGNEYTKMFFRLGMIESLSLGFYGIPIFINAETVRANGVFYILGTLAFFVAIYNPLLVTLTSWNKIALTKFFKIAMPLFILILGAVHTVHIPAPSVDVYGIIHWNVSYPFNIVVAALGMSAALVSGYFLFTMPAKNAKTAVKKTLFSITFLLGGIGGWSMILTTNTILLAASFGIMFLGFTALWAMFFVELIMKEPHGFAGDY</sequence>
<accession>A0A1F5XH44</accession>
<dbReference type="AlphaFoldDB" id="A0A1F5XH44"/>
<evidence type="ECO:0008006" key="4">
    <source>
        <dbReference type="Google" id="ProtNLM"/>
    </source>
</evidence>
<proteinExistence type="predicted"/>
<protein>
    <recommendedName>
        <fullName evidence="4">Histidine kinase N-terminal 7TM region domain-containing protein</fullName>
    </recommendedName>
</protein>
<dbReference type="Proteomes" id="UP000177346">
    <property type="component" value="Unassembled WGS sequence"/>
</dbReference>